<dbReference type="Proteomes" id="UP000253517">
    <property type="component" value="Unassembled WGS sequence"/>
</dbReference>
<evidence type="ECO:0000256" key="6">
    <source>
        <dbReference type="PIRSR" id="PIRSR600246-2"/>
    </source>
</evidence>
<dbReference type="PANTHER" id="PTHR10188:SF6">
    <property type="entry name" value="N(4)-(BETA-N-ACETYLGLUCOSAMINYL)-L-ASPARAGINASE"/>
    <property type="match status" value="1"/>
</dbReference>
<keyword evidence="9" id="KW-1185">Reference proteome</keyword>
<dbReference type="GO" id="GO:0006508">
    <property type="term" value="P:proteolysis"/>
    <property type="evidence" value="ECO:0007669"/>
    <property type="project" value="UniProtKB-KW"/>
</dbReference>
<keyword evidence="1" id="KW-0645">Protease</keyword>
<dbReference type="Pfam" id="PF01112">
    <property type="entry name" value="Asparaginase_2"/>
    <property type="match status" value="1"/>
</dbReference>
<feature type="binding site" evidence="6">
    <location>
        <begin position="224"/>
        <end position="227"/>
    </location>
    <ligand>
        <name>substrate</name>
    </ligand>
</feature>
<dbReference type="InterPro" id="IPR029055">
    <property type="entry name" value="Ntn_hydrolases_N"/>
</dbReference>
<evidence type="ECO:0000256" key="2">
    <source>
        <dbReference type="ARBA" id="ARBA00022801"/>
    </source>
</evidence>
<evidence type="ECO:0000256" key="1">
    <source>
        <dbReference type="ARBA" id="ARBA00022670"/>
    </source>
</evidence>
<feature type="active site" description="Nucleophile" evidence="5">
    <location>
        <position position="174"/>
    </location>
</feature>
<protein>
    <recommendedName>
        <fullName evidence="4">Isoaspartyl peptidase</fullName>
    </recommendedName>
</protein>
<dbReference type="CDD" id="cd04701">
    <property type="entry name" value="Asparaginase_2"/>
    <property type="match status" value="1"/>
</dbReference>
<feature type="binding site" evidence="6">
    <location>
        <begin position="202"/>
        <end position="205"/>
    </location>
    <ligand>
        <name>substrate</name>
    </ligand>
</feature>
<reference evidence="8 9" key="1">
    <citation type="submission" date="2018-07" db="EMBL/GenBank/DDBJ databases">
        <title>Genomic Encyclopedia of Type Strains, Phase IV (KMG-IV): sequencing the most valuable type-strain genomes for metagenomic binning, comparative biology and taxonomic classification.</title>
        <authorList>
            <person name="Goeker M."/>
        </authorList>
    </citation>
    <scope>NUCLEOTIDE SEQUENCE [LARGE SCALE GENOMIC DNA]</scope>
    <source>
        <strain evidence="8 9">DSM 21410</strain>
    </source>
</reference>
<feature type="site" description="Cleavage; by autolysis" evidence="7">
    <location>
        <begin position="173"/>
        <end position="174"/>
    </location>
</feature>
<sequence length="308" mass="33054">MRYTLALHGGAGTLLPEVITPAERKEFTQALDDALKTGLELLKKGSSAVETVVHTVAKLEDCPLFNAGRGSVFSHDGRHEMDAAVMNGADRKAGAVASVSGVKNPVILARTIMEHCPHVFLSGAGAEEFARLHEIDFESEKWFYTRHRYRQWQAAKADNALLLDHTPDDVKYGTVGAVALDVHGQLAAATSTGGLTNKKFGRIGDTPLIGCGTYADDLVAVSCTGWGEFFIRTVAAHQVAMRHRLGETLQSACHSVIDDIEVLGGDGGLIAVNVRGEISMPFNTPGMYRAAGGSHIEGFVKIFNEKKP</sequence>
<dbReference type="EMBL" id="QPJS01000002">
    <property type="protein sequence ID" value="RCX03779.1"/>
    <property type="molecule type" value="Genomic_DNA"/>
</dbReference>
<name>A0A369A3H7_9FLAO</name>
<proteinExistence type="predicted"/>
<dbReference type="PANTHER" id="PTHR10188">
    <property type="entry name" value="L-ASPARAGINASE"/>
    <property type="match status" value="1"/>
</dbReference>
<accession>A0A369A3H7</accession>
<dbReference type="InterPro" id="IPR000246">
    <property type="entry name" value="Peptidase_T2"/>
</dbReference>
<evidence type="ECO:0000313" key="9">
    <source>
        <dbReference type="Proteomes" id="UP000253517"/>
    </source>
</evidence>
<evidence type="ECO:0000256" key="7">
    <source>
        <dbReference type="PIRSR" id="PIRSR600246-3"/>
    </source>
</evidence>
<organism evidence="8 9">
    <name type="scientific">Schleiferia thermophila</name>
    <dbReference type="NCBI Taxonomy" id="884107"/>
    <lineage>
        <taxon>Bacteria</taxon>
        <taxon>Pseudomonadati</taxon>
        <taxon>Bacteroidota</taxon>
        <taxon>Flavobacteriia</taxon>
        <taxon>Flavobacteriales</taxon>
        <taxon>Schleiferiaceae</taxon>
        <taxon>Schleiferia</taxon>
    </lineage>
</organism>
<evidence type="ECO:0000313" key="8">
    <source>
        <dbReference type="EMBL" id="RCX03779.1"/>
    </source>
</evidence>
<dbReference type="AlphaFoldDB" id="A0A369A3H7"/>
<dbReference type="Gene3D" id="3.60.20.30">
    <property type="entry name" value="(Glycosyl)asparaginase"/>
    <property type="match status" value="1"/>
</dbReference>
<dbReference type="SUPFAM" id="SSF56235">
    <property type="entry name" value="N-terminal nucleophile aminohydrolases (Ntn hydrolases)"/>
    <property type="match status" value="1"/>
</dbReference>
<keyword evidence="3" id="KW-0068">Autocatalytic cleavage</keyword>
<dbReference type="GO" id="GO:0008233">
    <property type="term" value="F:peptidase activity"/>
    <property type="evidence" value="ECO:0007669"/>
    <property type="project" value="UniProtKB-KW"/>
</dbReference>
<evidence type="ECO:0000256" key="3">
    <source>
        <dbReference type="ARBA" id="ARBA00022813"/>
    </source>
</evidence>
<dbReference type="GO" id="GO:0016811">
    <property type="term" value="F:hydrolase activity, acting on carbon-nitrogen (but not peptide) bonds, in linear amides"/>
    <property type="evidence" value="ECO:0007669"/>
    <property type="project" value="UniProtKB-ARBA"/>
</dbReference>
<evidence type="ECO:0000256" key="4">
    <source>
        <dbReference type="ARBA" id="ARBA00069124"/>
    </source>
</evidence>
<dbReference type="RefSeq" id="WP_114366126.1">
    <property type="nucleotide sequence ID" value="NZ_BHZF01000002.1"/>
</dbReference>
<gene>
    <name evidence="8" type="ORF">DES35_102234</name>
</gene>
<comment type="caution">
    <text evidence="8">The sequence shown here is derived from an EMBL/GenBank/DDBJ whole genome shotgun (WGS) entry which is preliminary data.</text>
</comment>
<evidence type="ECO:0000256" key="5">
    <source>
        <dbReference type="PIRSR" id="PIRSR600246-1"/>
    </source>
</evidence>
<keyword evidence="2" id="KW-0378">Hydrolase</keyword>
<dbReference type="FunFam" id="3.60.20.30:FF:000001">
    <property type="entry name" value="Isoaspartyl peptidase/L-asparaginase"/>
    <property type="match status" value="1"/>
</dbReference>